<dbReference type="AlphaFoldDB" id="A0A292YHC5"/>
<evidence type="ECO:0000256" key="1">
    <source>
        <dbReference type="SAM" id="Phobius"/>
    </source>
</evidence>
<protein>
    <recommendedName>
        <fullName evidence="4">Nucleoside transporter/FeoB GTPase Gate domain-containing protein</fullName>
    </recommendedName>
</protein>
<gene>
    <name evidence="2" type="ORF">LNAT_P1662</name>
</gene>
<feature type="transmembrane region" description="Helical" evidence="1">
    <location>
        <begin position="107"/>
        <end position="125"/>
    </location>
</feature>
<dbReference type="OrthoDB" id="9797308at2"/>
<dbReference type="EMBL" id="BDME01000007">
    <property type="protein sequence ID" value="GAX88366.1"/>
    <property type="molecule type" value="Genomic_DNA"/>
</dbReference>
<name>A0A292YHC5_9BACT</name>
<proteinExistence type="predicted"/>
<keyword evidence="1" id="KW-0812">Transmembrane</keyword>
<dbReference type="RefSeq" id="WP_096260191.1">
    <property type="nucleotide sequence ID" value="NZ_BDME01000007.1"/>
</dbReference>
<dbReference type="Proteomes" id="UP000217944">
    <property type="component" value="Unassembled WGS sequence"/>
</dbReference>
<feature type="transmembrane region" description="Helical" evidence="1">
    <location>
        <begin position="157"/>
        <end position="181"/>
    </location>
</feature>
<feature type="transmembrane region" description="Helical" evidence="1">
    <location>
        <begin position="7"/>
        <end position="31"/>
    </location>
</feature>
<keyword evidence="1" id="KW-1133">Transmembrane helix</keyword>
<organism evidence="2 3">
    <name type="scientific">Lebetimonas natsushimae</name>
    <dbReference type="NCBI Taxonomy" id="1936991"/>
    <lineage>
        <taxon>Bacteria</taxon>
        <taxon>Pseudomonadati</taxon>
        <taxon>Campylobacterota</taxon>
        <taxon>Epsilonproteobacteria</taxon>
        <taxon>Nautiliales</taxon>
        <taxon>Nautiliaceae</taxon>
        <taxon>Lebetimonas</taxon>
    </lineage>
</organism>
<feature type="transmembrane region" description="Helical" evidence="1">
    <location>
        <begin position="78"/>
        <end position="95"/>
    </location>
</feature>
<sequence length="274" mass="30995">MKNIINTALVILKLVIPFYLLADILIYFHILEHISFLFEPFTYILGFDEKLALSLAAGMLFNIYAGIAFAAPLNLTPYEWTMLGLFMGIAHALPVENAIMKKLGISVWYSTILRITGGILAVYIFKLFNFNLNGETVLKSMEINHYNSFFDMLSHSVYNASVLALKIIILISVIIVFMDFIKTKFFKNKNISAHFSILTGLILGITYGAGILIKEKEKLSRKEIIFIGTFLMICHSVIEDTALFAIFGASIWILISIRLILAIIISYLVVRLYK</sequence>
<reference evidence="2 3" key="1">
    <citation type="journal article" date="2017" name="Syst. Appl. Microbiol.">
        <title>Lebetimonas natsushimae sp. nov., a novel strictly anaerobic, moderately thermophilic chemoautotroph isolated from a deep-sea hydrothermal vent polychaete nest in the Mid-Okinawa Trough.</title>
        <authorList>
            <person name="Nagata R."/>
            <person name="Takaki Y."/>
            <person name="Tame A."/>
            <person name="Nunoura T."/>
            <person name="Muto H."/>
            <person name="Mino S."/>
            <person name="Sawayama S."/>
            <person name="Takai K."/>
            <person name="Nakagawa S."/>
        </authorList>
    </citation>
    <scope>NUCLEOTIDE SEQUENCE [LARGE SCALE GENOMIC DNA]</scope>
    <source>
        <strain evidence="2 3">HS1857</strain>
    </source>
</reference>
<feature type="transmembrane region" description="Helical" evidence="1">
    <location>
        <begin position="225"/>
        <end position="245"/>
    </location>
</feature>
<keyword evidence="1" id="KW-0472">Membrane</keyword>
<evidence type="ECO:0000313" key="2">
    <source>
        <dbReference type="EMBL" id="GAX88366.1"/>
    </source>
</evidence>
<feature type="transmembrane region" description="Helical" evidence="1">
    <location>
        <begin position="51"/>
        <end position="71"/>
    </location>
</feature>
<feature type="transmembrane region" description="Helical" evidence="1">
    <location>
        <begin position="251"/>
        <end position="270"/>
    </location>
</feature>
<keyword evidence="3" id="KW-1185">Reference proteome</keyword>
<comment type="caution">
    <text evidence="2">The sequence shown here is derived from an EMBL/GenBank/DDBJ whole genome shotgun (WGS) entry which is preliminary data.</text>
</comment>
<feature type="transmembrane region" description="Helical" evidence="1">
    <location>
        <begin position="193"/>
        <end position="213"/>
    </location>
</feature>
<evidence type="ECO:0000313" key="3">
    <source>
        <dbReference type="Proteomes" id="UP000217944"/>
    </source>
</evidence>
<evidence type="ECO:0008006" key="4">
    <source>
        <dbReference type="Google" id="ProtNLM"/>
    </source>
</evidence>
<accession>A0A292YHC5</accession>